<dbReference type="EMBL" id="JBHSFE010000039">
    <property type="protein sequence ID" value="MFC4612902.1"/>
    <property type="molecule type" value="Genomic_DNA"/>
</dbReference>
<evidence type="ECO:0000256" key="8">
    <source>
        <dbReference type="ARBA" id="ARBA00023163"/>
    </source>
</evidence>
<evidence type="ECO:0000259" key="11">
    <source>
        <dbReference type="Pfam" id="PF10099"/>
    </source>
</evidence>
<dbReference type="InterPro" id="IPR041916">
    <property type="entry name" value="Anti_sigma_zinc_sf"/>
</dbReference>
<keyword evidence="3" id="KW-1003">Cell membrane</keyword>
<keyword evidence="7" id="KW-0472">Membrane</keyword>
<keyword evidence="6" id="KW-0805">Transcription regulation</keyword>
<evidence type="ECO:0000256" key="7">
    <source>
        <dbReference type="ARBA" id="ARBA00023136"/>
    </source>
</evidence>
<gene>
    <name evidence="13" type="ORF">ACFO9E_34920</name>
</gene>
<name>A0ABV9GG63_9ACTN</name>
<proteinExistence type="predicted"/>
<evidence type="ECO:0000313" key="14">
    <source>
        <dbReference type="Proteomes" id="UP001595993"/>
    </source>
</evidence>
<organism evidence="13 14">
    <name type="scientific">Streptomyces maoxianensis</name>
    <dbReference type="NCBI Taxonomy" id="1459942"/>
    <lineage>
        <taxon>Bacteria</taxon>
        <taxon>Bacillati</taxon>
        <taxon>Actinomycetota</taxon>
        <taxon>Actinomycetes</taxon>
        <taxon>Kitasatosporales</taxon>
        <taxon>Streptomycetaceae</taxon>
        <taxon>Streptomyces</taxon>
    </lineage>
</organism>
<comment type="caution">
    <text evidence="13">The sequence shown here is derived from an EMBL/GenBank/DDBJ whole genome shotgun (WGS) entry which is preliminary data.</text>
</comment>
<sequence length="248" mass="25612">MTTTADLHTATGAYVLHALPDDELRAFETHLAACEACRDEVAELQATAARLGRAVALSPPGGMRDVVLGRVATTRQEFKLLSGDGARRRTGRLPRLMLAASVAAAAAFGGVAVWQHQEAADARTAVRQAQEREASVADVLAAPDTRLQTGELSDGSVATVAVSRSQDAAALVVSGLPELPTDKAYQAWFIDRGGNPVPAGLLGRDAGQQLTLLDRPVGEATAVALTVEPAGGSPQPTTVPLVSVGLPV</sequence>
<evidence type="ECO:0000256" key="1">
    <source>
        <dbReference type="ARBA" id="ARBA00004167"/>
    </source>
</evidence>
<dbReference type="InterPro" id="IPR051474">
    <property type="entry name" value="Anti-sigma-K/W_factor"/>
</dbReference>
<evidence type="ECO:0000256" key="10">
    <source>
        <dbReference type="ARBA" id="ARBA00030803"/>
    </source>
</evidence>
<evidence type="ECO:0000256" key="6">
    <source>
        <dbReference type="ARBA" id="ARBA00023015"/>
    </source>
</evidence>
<dbReference type="Pfam" id="PF10099">
    <property type="entry name" value="RskA_C"/>
    <property type="match status" value="1"/>
</dbReference>
<evidence type="ECO:0000256" key="3">
    <source>
        <dbReference type="ARBA" id="ARBA00022475"/>
    </source>
</evidence>
<keyword evidence="5" id="KW-1133">Transmembrane helix</keyword>
<keyword evidence="14" id="KW-1185">Reference proteome</keyword>
<dbReference type="Gene3D" id="1.10.10.1320">
    <property type="entry name" value="Anti-sigma factor, zinc-finger domain"/>
    <property type="match status" value="1"/>
</dbReference>
<keyword evidence="8" id="KW-0804">Transcription</keyword>
<feature type="domain" description="Anti-sigma K factor RskA C-terminal" evidence="11">
    <location>
        <begin position="101"/>
        <end position="240"/>
    </location>
</feature>
<evidence type="ECO:0000313" key="13">
    <source>
        <dbReference type="EMBL" id="MFC4612902.1"/>
    </source>
</evidence>
<evidence type="ECO:0000256" key="4">
    <source>
        <dbReference type="ARBA" id="ARBA00022692"/>
    </source>
</evidence>
<dbReference type="PANTHER" id="PTHR37461:SF1">
    <property type="entry name" value="ANTI-SIGMA-K FACTOR RSKA"/>
    <property type="match status" value="1"/>
</dbReference>
<dbReference type="PANTHER" id="PTHR37461">
    <property type="entry name" value="ANTI-SIGMA-K FACTOR RSKA"/>
    <property type="match status" value="1"/>
</dbReference>
<dbReference type="Proteomes" id="UP001595993">
    <property type="component" value="Unassembled WGS sequence"/>
</dbReference>
<comment type="subcellular location">
    <subcellularLocation>
        <location evidence="2">Cell membrane</location>
    </subcellularLocation>
    <subcellularLocation>
        <location evidence="1">Membrane</location>
        <topology evidence="1">Single-pass membrane protein</topology>
    </subcellularLocation>
</comment>
<protein>
    <recommendedName>
        <fullName evidence="10">Regulator of SigK</fullName>
    </recommendedName>
    <alternativeName>
        <fullName evidence="9">Sigma-K anti-sigma factor RskA</fullName>
    </alternativeName>
</protein>
<keyword evidence="4" id="KW-0812">Transmembrane</keyword>
<dbReference type="InterPro" id="IPR027383">
    <property type="entry name" value="Znf_put"/>
</dbReference>
<accession>A0ABV9GG63</accession>
<evidence type="ECO:0000259" key="12">
    <source>
        <dbReference type="Pfam" id="PF13490"/>
    </source>
</evidence>
<feature type="domain" description="Putative zinc-finger" evidence="12">
    <location>
        <begin position="12"/>
        <end position="38"/>
    </location>
</feature>
<dbReference type="Pfam" id="PF13490">
    <property type="entry name" value="zf-HC2"/>
    <property type="match status" value="1"/>
</dbReference>
<reference evidence="14" key="1">
    <citation type="journal article" date="2019" name="Int. J. Syst. Evol. Microbiol.">
        <title>The Global Catalogue of Microorganisms (GCM) 10K type strain sequencing project: providing services to taxonomists for standard genome sequencing and annotation.</title>
        <authorList>
            <consortium name="The Broad Institute Genomics Platform"/>
            <consortium name="The Broad Institute Genome Sequencing Center for Infectious Disease"/>
            <person name="Wu L."/>
            <person name="Ma J."/>
        </authorList>
    </citation>
    <scope>NUCLEOTIDE SEQUENCE [LARGE SCALE GENOMIC DNA]</scope>
    <source>
        <strain evidence="14">CGMCC 4.7139</strain>
    </source>
</reference>
<dbReference type="InterPro" id="IPR018764">
    <property type="entry name" value="RskA_C"/>
</dbReference>
<evidence type="ECO:0000256" key="5">
    <source>
        <dbReference type="ARBA" id="ARBA00022989"/>
    </source>
</evidence>
<evidence type="ECO:0000256" key="2">
    <source>
        <dbReference type="ARBA" id="ARBA00004236"/>
    </source>
</evidence>
<evidence type="ECO:0000256" key="9">
    <source>
        <dbReference type="ARBA" id="ARBA00029829"/>
    </source>
</evidence>
<dbReference type="RefSeq" id="WP_381203374.1">
    <property type="nucleotide sequence ID" value="NZ_JBHSFE010000039.1"/>
</dbReference>